<dbReference type="Ensembl" id="ENSCSAVT00000015771.1">
    <property type="protein sequence ID" value="ENSCSAVP00000015593.1"/>
    <property type="gene ID" value="ENSCSAVG00000009159.1"/>
</dbReference>
<dbReference type="AlphaFoldDB" id="H2ZDC7"/>
<evidence type="ECO:0000313" key="1">
    <source>
        <dbReference type="Ensembl" id="ENSCSAVP00000015593.1"/>
    </source>
</evidence>
<dbReference type="Proteomes" id="UP000007875">
    <property type="component" value="Unassembled WGS sequence"/>
</dbReference>
<dbReference type="HOGENOM" id="CLU_3301999_0_0_1"/>
<reference evidence="1" key="2">
    <citation type="submission" date="2025-08" db="UniProtKB">
        <authorList>
            <consortium name="Ensembl"/>
        </authorList>
    </citation>
    <scope>IDENTIFICATION</scope>
</reference>
<dbReference type="InParanoid" id="H2ZDC7"/>
<sequence>MKTAYPNVEVDTQHLDQLDQEALRSFTLNLSNYDLGSGVS</sequence>
<accession>H2ZDC7</accession>
<evidence type="ECO:0000313" key="2">
    <source>
        <dbReference type="Proteomes" id="UP000007875"/>
    </source>
</evidence>
<organism evidence="1 2">
    <name type="scientific">Ciona savignyi</name>
    <name type="common">Pacific transparent sea squirt</name>
    <dbReference type="NCBI Taxonomy" id="51511"/>
    <lineage>
        <taxon>Eukaryota</taxon>
        <taxon>Metazoa</taxon>
        <taxon>Chordata</taxon>
        <taxon>Tunicata</taxon>
        <taxon>Ascidiacea</taxon>
        <taxon>Phlebobranchia</taxon>
        <taxon>Cionidae</taxon>
        <taxon>Ciona</taxon>
    </lineage>
</organism>
<name>H2ZDC7_CIOSA</name>
<reference evidence="2" key="1">
    <citation type="submission" date="2003-08" db="EMBL/GenBank/DDBJ databases">
        <authorList>
            <person name="Birren B."/>
            <person name="Nusbaum C."/>
            <person name="Abebe A."/>
            <person name="Abouelleil A."/>
            <person name="Adekoya E."/>
            <person name="Ait-zahra M."/>
            <person name="Allen N."/>
            <person name="Allen T."/>
            <person name="An P."/>
            <person name="Anderson M."/>
            <person name="Anderson S."/>
            <person name="Arachchi H."/>
            <person name="Armbruster J."/>
            <person name="Bachantsang P."/>
            <person name="Baldwin J."/>
            <person name="Barry A."/>
            <person name="Bayul T."/>
            <person name="Blitshsteyn B."/>
            <person name="Bloom T."/>
            <person name="Blye J."/>
            <person name="Boguslavskiy L."/>
            <person name="Borowsky M."/>
            <person name="Boukhgalter B."/>
            <person name="Brunache A."/>
            <person name="Butler J."/>
            <person name="Calixte N."/>
            <person name="Calvo S."/>
            <person name="Camarata J."/>
            <person name="Campo K."/>
            <person name="Chang J."/>
            <person name="Cheshatsang Y."/>
            <person name="Citroen M."/>
            <person name="Collymore A."/>
            <person name="Considine T."/>
            <person name="Cook A."/>
            <person name="Cooke P."/>
            <person name="Corum B."/>
            <person name="Cuomo C."/>
            <person name="David R."/>
            <person name="Dawoe T."/>
            <person name="Degray S."/>
            <person name="Dodge S."/>
            <person name="Dooley K."/>
            <person name="Dorje P."/>
            <person name="Dorjee K."/>
            <person name="Dorris L."/>
            <person name="Duffey N."/>
            <person name="Dupes A."/>
            <person name="Elkins T."/>
            <person name="Engels R."/>
            <person name="Erickson J."/>
            <person name="Farina A."/>
            <person name="Faro S."/>
            <person name="Ferreira P."/>
            <person name="Fischer H."/>
            <person name="Fitzgerald M."/>
            <person name="Foley K."/>
            <person name="Gage D."/>
            <person name="Galagan J."/>
            <person name="Gearin G."/>
            <person name="Gnerre S."/>
            <person name="Gnirke A."/>
            <person name="Goyette A."/>
            <person name="Graham J."/>
            <person name="Grandbois E."/>
            <person name="Gyaltsen K."/>
            <person name="Hafez N."/>
            <person name="Hagopian D."/>
            <person name="Hagos B."/>
            <person name="Hall J."/>
            <person name="Hatcher B."/>
            <person name="Heller A."/>
            <person name="Higgins H."/>
            <person name="Honan T."/>
            <person name="Horn A."/>
            <person name="Houde N."/>
            <person name="Hughes L."/>
            <person name="Hulme W."/>
            <person name="Husby E."/>
            <person name="Iliev I."/>
            <person name="Jaffe D."/>
            <person name="Jones C."/>
            <person name="Kamal M."/>
            <person name="Kamat A."/>
            <person name="Kamvysselis M."/>
            <person name="Karlsson E."/>
            <person name="Kells C."/>
            <person name="Kieu A."/>
            <person name="Kisner P."/>
            <person name="Kodira C."/>
            <person name="Kulbokas E."/>
            <person name="Labutti K."/>
            <person name="Lama D."/>
            <person name="Landers T."/>
            <person name="Leger J."/>
            <person name="Levine S."/>
            <person name="Lewis D."/>
            <person name="Lewis T."/>
            <person name="Lindblad-toh K."/>
            <person name="Liu X."/>
            <person name="Lokyitsang T."/>
            <person name="Lokyitsang Y."/>
            <person name="Lucien O."/>
            <person name="Lui A."/>
            <person name="Ma L.J."/>
            <person name="Mabbitt R."/>
            <person name="Macdonald J."/>
            <person name="Maclean C."/>
            <person name="Major J."/>
            <person name="Manning J."/>
            <person name="Marabella R."/>
            <person name="Maru K."/>
            <person name="Matthews C."/>
            <person name="Mauceli E."/>
            <person name="Mccarthy M."/>
            <person name="Mcdonough S."/>
            <person name="Mcghee T."/>
            <person name="Meldrim J."/>
            <person name="Meneus L."/>
            <person name="Mesirov J."/>
            <person name="Mihalev A."/>
            <person name="Mihova T."/>
            <person name="Mikkelsen T."/>
            <person name="Mlenga V."/>
            <person name="Moru K."/>
            <person name="Mozes J."/>
            <person name="Mulrain L."/>
            <person name="Munson G."/>
            <person name="Naylor J."/>
            <person name="Newes C."/>
            <person name="Nguyen C."/>
            <person name="Nguyen N."/>
            <person name="Nguyen T."/>
            <person name="Nicol R."/>
            <person name="Nielsen C."/>
            <person name="Nizzari M."/>
            <person name="Norbu C."/>
            <person name="Norbu N."/>
            <person name="O'donnell P."/>
            <person name="Okoawo O."/>
            <person name="O'leary S."/>
            <person name="Omotosho B."/>
            <person name="O'neill K."/>
            <person name="Osman S."/>
            <person name="Parker S."/>
            <person name="Perrin D."/>
            <person name="Phunkhang P."/>
            <person name="Piqani B."/>
            <person name="Purcell S."/>
            <person name="Rachupka T."/>
            <person name="Ramasamy U."/>
            <person name="Rameau R."/>
            <person name="Ray V."/>
            <person name="Raymond C."/>
            <person name="Retta R."/>
            <person name="Richardson S."/>
            <person name="Rise C."/>
            <person name="Rodriguez J."/>
            <person name="Rogers J."/>
            <person name="Rogov P."/>
            <person name="Rutman M."/>
            <person name="Schupbach R."/>
            <person name="Seaman C."/>
            <person name="Settipalli S."/>
            <person name="Sharpe T."/>
            <person name="Sheridan J."/>
            <person name="Sherpa N."/>
            <person name="Shi J."/>
            <person name="Smirnov S."/>
            <person name="Smith C."/>
            <person name="Sougnez C."/>
            <person name="Spencer B."/>
            <person name="Stalker J."/>
            <person name="Stange-thomann N."/>
            <person name="Stavropoulos S."/>
            <person name="Stetson K."/>
            <person name="Stone C."/>
            <person name="Stone S."/>
            <person name="Stubbs M."/>
            <person name="Talamas J."/>
            <person name="Tchuinga P."/>
            <person name="Tenzing P."/>
            <person name="Tesfaye S."/>
            <person name="Theodore J."/>
            <person name="Thoulutsang Y."/>
            <person name="Topham K."/>
            <person name="Towey S."/>
            <person name="Tsamla T."/>
            <person name="Tsomo N."/>
            <person name="Vallee D."/>
            <person name="Vassiliev H."/>
            <person name="Venkataraman V."/>
            <person name="Vinson J."/>
            <person name="Vo A."/>
            <person name="Wade C."/>
            <person name="Wang S."/>
            <person name="Wangchuk T."/>
            <person name="Wangdi T."/>
            <person name="Whittaker C."/>
            <person name="Wilkinson J."/>
            <person name="Wu Y."/>
            <person name="Wyman D."/>
            <person name="Yadav S."/>
            <person name="Yang S."/>
            <person name="Yang X."/>
            <person name="Yeager S."/>
            <person name="Yee E."/>
            <person name="Young G."/>
            <person name="Zainoun J."/>
            <person name="Zembeck L."/>
            <person name="Zimmer A."/>
            <person name="Zody M."/>
            <person name="Lander E."/>
        </authorList>
    </citation>
    <scope>NUCLEOTIDE SEQUENCE [LARGE SCALE GENOMIC DNA]</scope>
</reference>
<keyword evidence="2" id="KW-1185">Reference proteome</keyword>
<reference evidence="1" key="3">
    <citation type="submission" date="2025-09" db="UniProtKB">
        <authorList>
            <consortium name="Ensembl"/>
        </authorList>
    </citation>
    <scope>IDENTIFICATION</scope>
</reference>
<proteinExistence type="predicted"/>
<protein>
    <submittedName>
        <fullName evidence="1">Uncharacterized protein</fullName>
    </submittedName>
</protein>